<dbReference type="RefSeq" id="WP_013258981.1">
    <property type="nucleotide sequence ID" value="NC_014365.1"/>
</dbReference>
<dbReference type="PROSITE" id="PS51379">
    <property type="entry name" value="4FE4S_FER_2"/>
    <property type="match status" value="2"/>
</dbReference>
<feature type="domain" description="4Fe-4S ferredoxin-type" evidence="4">
    <location>
        <begin position="90"/>
        <end position="118"/>
    </location>
</feature>
<dbReference type="Gene3D" id="3.40.50.300">
    <property type="entry name" value="P-loop containing nucleotide triphosphate hydrolases"/>
    <property type="match status" value="1"/>
</dbReference>
<dbReference type="SUPFAM" id="SSF52540">
    <property type="entry name" value="P-loop containing nucleoside triphosphate hydrolases"/>
    <property type="match status" value="1"/>
</dbReference>
<keyword evidence="3" id="KW-0411">Iron-sulfur</keyword>
<dbReference type="Pfam" id="PF01656">
    <property type="entry name" value="CbiA"/>
    <property type="match status" value="1"/>
</dbReference>
<dbReference type="STRING" id="644282.Deba_2176"/>
<dbReference type="PROSITE" id="PS00198">
    <property type="entry name" value="4FE4S_FER_1"/>
    <property type="match status" value="1"/>
</dbReference>
<organism evidence="5 6">
    <name type="scientific">Desulfarculus baarsii (strain ATCC 33931 / DSM 2075 / LMG 7858 / VKM B-1802 / 2st14)</name>
    <dbReference type="NCBI Taxonomy" id="644282"/>
    <lineage>
        <taxon>Bacteria</taxon>
        <taxon>Pseudomonadati</taxon>
        <taxon>Thermodesulfobacteriota</taxon>
        <taxon>Desulfarculia</taxon>
        <taxon>Desulfarculales</taxon>
        <taxon>Desulfarculaceae</taxon>
        <taxon>Desulfarculus</taxon>
    </lineage>
</organism>
<dbReference type="EMBL" id="CP002085">
    <property type="protein sequence ID" value="ADK85540.1"/>
    <property type="molecule type" value="Genomic_DNA"/>
</dbReference>
<dbReference type="eggNOG" id="COG1149">
    <property type="taxonomic scope" value="Bacteria"/>
</dbReference>
<dbReference type="InterPro" id="IPR017896">
    <property type="entry name" value="4Fe4S_Fe-S-bd"/>
</dbReference>
<dbReference type="Gene3D" id="3.30.70.20">
    <property type="match status" value="1"/>
</dbReference>
<dbReference type="PANTHER" id="PTHR43063:SF1">
    <property type="entry name" value="4FE-4S CLUSTER CONTAINING PARA FAMILY ATPASE PROTEIN"/>
    <property type="match status" value="1"/>
</dbReference>
<evidence type="ECO:0000313" key="6">
    <source>
        <dbReference type="Proteomes" id="UP000009047"/>
    </source>
</evidence>
<feature type="domain" description="4Fe-4S ferredoxin-type" evidence="4">
    <location>
        <begin position="60"/>
        <end position="89"/>
    </location>
</feature>
<sequence length="288" mass="30681">MILAVASGKGGTGKTTVSAALAAALAARGPSLLVDLDVEEPNAHLFFDMTWDEEHVEHMPVPLVDEDRCTRCGACSDLCQFKAIAVLGQAIVTFDPMCHGCGGCWTICPEKCIAQGRRELGLVRLGRANDAPGLALASGLLRVGEAMSPPLMKRVMAAVQPPVQTVIDAPPGTSCPAMTATRQADAILLVSEPTPFGLYDLQLAVEAMEPMNKPMAVIINRHGLGQDRVSAFCAKKDLPVLARIPFDRAIAEGYSRGQRLEAAAPQWGPRLVRIFDWFVGQLAKGGAR</sequence>
<evidence type="ECO:0000259" key="4">
    <source>
        <dbReference type="PROSITE" id="PS51379"/>
    </source>
</evidence>
<dbReference type="InterPro" id="IPR027417">
    <property type="entry name" value="P-loop_NTPase"/>
</dbReference>
<dbReference type="KEGG" id="dbr:Deba_2176"/>
<dbReference type="PANTHER" id="PTHR43063">
    <property type="entry name" value="4FE-4S CLUSTER CONTAINING PARA FAMILY ATPASE PROTEIN"/>
    <property type="match status" value="1"/>
</dbReference>
<name>E1QIZ7_DESB2</name>
<dbReference type="Pfam" id="PF00037">
    <property type="entry name" value="Fer4"/>
    <property type="match status" value="1"/>
</dbReference>
<evidence type="ECO:0000256" key="3">
    <source>
        <dbReference type="ARBA" id="ARBA00023014"/>
    </source>
</evidence>
<keyword evidence="6" id="KW-1185">Reference proteome</keyword>
<dbReference type="InterPro" id="IPR017900">
    <property type="entry name" value="4Fe4S_Fe_S_CS"/>
</dbReference>
<accession>E1QIZ7</accession>
<dbReference type="GO" id="GO:0051536">
    <property type="term" value="F:iron-sulfur cluster binding"/>
    <property type="evidence" value="ECO:0007669"/>
    <property type="project" value="UniProtKB-KW"/>
</dbReference>
<dbReference type="AlphaFoldDB" id="E1QIZ7"/>
<gene>
    <name evidence="5" type="ordered locus">Deba_2176</name>
</gene>
<keyword evidence="1" id="KW-0479">Metal-binding</keyword>
<keyword evidence="2" id="KW-0408">Iron</keyword>
<evidence type="ECO:0000256" key="1">
    <source>
        <dbReference type="ARBA" id="ARBA00022723"/>
    </source>
</evidence>
<dbReference type="HOGENOM" id="CLU_067767_0_0_7"/>
<dbReference type="GO" id="GO:0046872">
    <property type="term" value="F:metal ion binding"/>
    <property type="evidence" value="ECO:0007669"/>
    <property type="project" value="UniProtKB-KW"/>
</dbReference>
<proteinExistence type="predicted"/>
<dbReference type="Proteomes" id="UP000009047">
    <property type="component" value="Chromosome"/>
</dbReference>
<evidence type="ECO:0000256" key="2">
    <source>
        <dbReference type="ARBA" id="ARBA00023004"/>
    </source>
</evidence>
<dbReference type="SUPFAM" id="SSF54862">
    <property type="entry name" value="4Fe-4S ferredoxins"/>
    <property type="match status" value="1"/>
</dbReference>
<dbReference type="OrthoDB" id="9778602at2"/>
<evidence type="ECO:0000313" key="5">
    <source>
        <dbReference type="EMBL" id="ADK85540.1"/>
    </source>
</evidence>
<protein>
    <submittedName>
        <fullName evidence="5">Cobyrinic acid ac-diamide synthase</fullName>
    </submittedName>
</protein>
<reference evidence="5 6" key="1">
    <citation type="journal article" date="2010" name="Stand. Genomic Sci.">
        <title>Complete genome sequence of Desulfarculus baarsii type strain (2st14).</title>
        <authorList>
            <person name="Sun H."/>
            <person name="Spring S."/>
            <person name="Lapidus A."/>
            <person name="Davenport K."/>
            <person name="Del Rio T.G."/>
            <person name="Tice H."/>
            <person name="Nolan M."/>
            <person name="Copeland A."/>
            <person name="Cheng J.F."/>
            <person name="Lucas S."/>
            <person name="Tapia R."/>
            <person name="Goodwin L."/>
            <person name="Pitluck S."/>
            <person name="Ivanova N."/>
            <person name="Pagani I."/>
            <person name="Mavromatis K."/>
            <person name="Ovchinnikova G."/>
            <person name="Pati A."/>
            <person name="Chen A."/>
            <person name="Palaniappan K."/>
            <person name="Hauser L."/>
            <person name="Chang Y.J."/>
            <person name="Jeffries C.D."/>
            <person name="Detter J.C."/>
            <person name="Han C."/>
            <person name="Rohde M."/>
            <person name="Brambilla E."/>
            <person name="Goker M."/>
            <person name="Woyke T."/>
            <person name="Bristow J."/>
            <person name="Eisen J.A."/>
            <person name="Markowitz V."/>
            <person name="Hugenholtz P."/>
            <person name="Kyrpides N.C."/>
            <person name="Klenk H.P."/>
            <person name="Land M."/>
        </authorList>
    </citation>
    <scope>NUCLEOTIDE SEQUENCE [LARGE SCALE GENOMIC DNA]</scope>
    <source>
        <strain evidence="6">ATCC 33931 / DSM 2075 / LMG 7858 / VKM B-1802 / 2st14</strain>
    </source>
</reference>
<dbReference type="InterPro" id="IPR002586">
    <property type="entry name" value="CobQ/CobB/MinD/ParA_Nub-bd_dom"/>
</dbReference>